<dbReference type="Pfam" id="PF02954">
    <property type="entry name" value="HTH_8"/>
    <property type="match status" value="1"/>
</dbReference>
<dbReference type="GO" id="GO:0043565">
    <property type="term" value="F:sequence-specific DNA binding"/>
    <property type="evidence" value="ECO:0007669"/>
    <property type="project" value="InterPro"/>
</dbReference>
<dbReference type="InterPro" id="IPR002197">
    <property type="entry name" value="HTH_Fis"/>
</dbReference>
<gene>
    <name evidence="2" type="ORF">UFOVP1_43</name>
</gene>
<evidence type="ECO:0000259" key="1">
    <source>
        <dbReference type="Pfam" id="PF02954"/>
    </source>
</evidence>
<evidence type="ECO:0000313" key="2">
    <source>
        <dbReference type="EMBL" id="CAB4120937.1"/>
    </source>
</evidence>
<accession>A0A6J5KJA9</accession>
<dbReference type="InterPro" id="IPR009057">
    <property type="entry name" value="Homeodomain-like_sf"/>
</dbReference>
<feature type="domain" description="DNA binding HTH" evidence="1">
    <location>
        <begin position="16"/>
        <end position="55"/>
    </location>
</feature>
<dbReference type="SUPFAM" id="SSF46689">
    <property type="entry name" value="Homeodomain-like"/>
    <property type="match status" value="1"/>
</dbReference>
<organism evidence="2">
    <name type="scientific">uncultured Caudovirales phage</name>
    <dbReference type="NCBI Taxonomy" id="2100421"/>
    <lineage>
        <taxon>Viruses</taxon>
        <taxon>Duplodnaviria</taxon>
        <taxon>Heunggongvirae</taxon>
        <taxon>Uroviricota</taxon>
        <taxon>Caudoviricetes</taxon>
        <taxon>Peduoviridae</taxon>
        <taxon>Maltschvirus</taxon>
        <taxon>Maltschvirus maltsch</taxon>
    </lineage>
</organism>
<reference evidence="2" key="1">
    <citation type="submission" date="2020-04" db="EMBL/GenBank/DDBJ databases">
        <authorList>
            <person name="Chiriac C."/>
            <person name="Salcher M."/>
            <person name="Ghai R."/>
            <person name="Kavagutti S V."/>
        </authorList>
    </citation>
    <scope>NUCLEOTIDE SEQUENCE</scope>
</reference>
<proteinExistence type="predicted"/>
<sequence length="66" mass="7560">MIVEFTASELMKGNVLDDLEKEVLRQAMVYCRYNKSKVALCLGVSRGTIYNRLTQHFGRDLSGVYK</sequence>
<name>A0A6J5KJA9_9CAUD</name>
<dbReference type="EMBL" id="LR796139">
    <property type="protein sequence ID" value="CAB4120937.1"/>
    <property type="molecule type" value="Genomic_DNA"/>
</dbReference>
<dbReference type="Gene3D" id="1.10.10.60">
    <property type="entry name" value="Homeodomain-like"/>
    <property type="match status" value="1"/>
</dbReference>
<protein>
    <submittedName>
        <fullName evidence="2">DNA binding HTH domain, Fis-type</fullName>
    </submittedName>
</protein>